<gene>
    <name evidence="2" type="ORF">MYCIT1_LOCUS7592</name>
</gene>
<feature type="non-terminal residue" evidence="2">
    <location>
        <position position="1"/>
    </location>
</feature>
<feature type="compositionally biased region" description="Low complexity" evidence="1">
    <location>
        <begin position="175"/>
        <end position="195"/>
    </location>
</feature>
<dbReference type="EMBL" id="CAVNYO010000106">
    <property type="protein sequence ID" value="CAK5266082.1"/>
    <property type="molecule type" value="Genomic_DNA"/>
</dbReference>
<feature type="region of interest" description="Disordered" evidence="1">
    <location>
        <begin position="150"/>
        <end position="195"/>
    </location>
</feature>
<proteinExistence type="predicted"/>
<accession>A0AAD2JWQ2</accession>
<feature type="compositionally biased region" description="Low complexity" evidence="1">
    <location>
        <begin position="79"/>
        <end position="92"/>
    </location>
</feature>
<keyword evidence="3" id="KW-1185">Reference proteome</keyword>
<reference evidence="2" key="1">
    <citation type="submission" date="2023-11" db="EMBL/GenBank/DDBJ databases">
        <authorList>
            <person name="De Vega J J."/>
            <person name="De Vega J J."/>
        </authorList>
    </citation>
    <scope>NUCLEOTIDE SEQUENCE</scope>
</reference>
<evidence type="ECO:0000313" key="2">
    <source>
        <dbReference type="EMBL" id="CAK5266082.1"/>
    </source>
</evidence>
<dbReference type="Proteomes" id="UP001295794">
    <property type="component" value="Unassembled WGS sequence"/>
</dbReference>
<dbReference type="AlphaFoldDB" id="A0AAD2JWQ2"/>
<comment type="caution">
    <text evidence="2">The sequence shown here is derived from an EMBL/GenBank/DDBJ whole genome shotgun (WGS) entry which is preliminary data.</text>
</comment>
<feature type="region of interest" description="Disordered" evidence="1">
    <location>
        <begin position="76"/>
        <end position="98"/>
    </location>
</feature>
<sequence length="327" mass="35694">EPRRMLRPFLRSTCSMDDIYNRNKARRTSLSGVRGPRTMQESRSASAVGSLGLQILSPDSLPTIFKCTPLDHSLVREQSSAGSSPASSHSSPTMCELSPRERMEQFWARLDAEELRVSSTSVPQQGSHSLEFRDALRLALPSPALHRRIRKPLSAASGKRASVLSTNKLRKLKRPLSSPVLSSPPSNSDSVPNLPAGLEQIGQGIGFTYKLPAASRSKASICSNGAQTHSGRVLRRGLKSLLHRARSFSYSRQRSLPAPIKTGGHLAVEPSLASPLDRRSVCESVFWGGSSFQPIPPDTSTCLSHFYGSPDTFFSRPPVDFWMGGSR</sequence>
<name>A0AAD2JWQ2_9AGAR</name>
<evidence type="ECO:0000313" key="3">
    <source>
        <dbReference type="Proteomes" id="UP001295794"/>
    </source>
</evidence>
<organism evidence="2 3">
    <name type="scientific">Mycena citricolor</name>
    <dbReference type="NCBI Taxonomy" id="2018698"/>
    <lineage>
        <taxon>Eukaryota</taxon>
        <taxon>Fungi</taxon>
        <taxon>Dikarya</taxon>
        <taxon>Basidiomycota</taxon>
        <taxon>Agaricomycotina</taxon>
        <taxon>Agaricomycetes</taxon>
        <taxon>Agaricomycetidae</taxon>
        <taxon>Agaricales</taxon>
        <taxon>Marasmiineae</taxon>
        <taxon>Mycenaceae</taxon>
        <taxon>Mycena</taxon>
    </lineage>
</organism>
<protein>
    <submittedName>
        <fullName evidence="2">Uncharacterized protein</fullName>
    </submittedName>
</protein>
<evidence type="ECO:0000256" key="1">
    <source>
        <dbReference type="SAM" id="MobiDB-lite"/>
    </source>
</evidence>